<sequence>MGTFSAALYADDTACDVRDQFLELLAKIKQPAEATDELLKSWQGSLSDDDERAIVWMALADTQWKYGCLSEQVRLTAIEMIDSGIDLSRWEGRLALRRQAMQSALKEKLLKEQPKLRIPRIKKLVALPSVKSVSPDAQAWATAFALGESSYPDAPRMQVMVEMISRSQKGGGGVFTASCEYSAVELEWIDASTLRIRYPADAVVGQMGGSFYYYGRTIQVVYDALP</sequence>
<gene>
    <name evidence="1" type="ORF">EIP75_05565</name>
</gene>
<dbReference type="Proteomes" id="UP000269265">
    <property type="component" value="Unassembled WGS sequence"/>
</dbReference>
<protein>
    <submittedName>
        <fullName evidence="1">Uncharacterized protein</fullName>
    </submittedName>
</protein>
<dbReference type="EMBL" id="RSED01000004">
    <property type="protein sequence ID" value="RRS05046.1"/>
    <property type="molecule type" value="Genomic_DNA"/>
</dbReference>
<evidence type="ECO:0000313" key="2">
    <source>
        <dbReference type="Proteomes" id="UP000269265"/>
    </source>
</evidence>
<name>A0A3R8T697_9BURK</name>
<keyword evidence="2" id="KW-1185">Reference proteome</keyword>
<proteinExistence type="predicted"/>
<dbReference type="AlphaFoldDB" id="A0A3R8T697"/>
<organism evidence="1 2">
    <name type="scientific">Aquabacterium soli</name>
    <dbReference type="NCBI Taxonomy" id="2493092"/>
    <lineage>
        <taxon>Bacteria</taxon>
        <taxon>Pseudomonadati</taxon>
        <taxon>Pseudomonadota</taxon>
        <taxon>Betaproteobacteria</taxon>
        <taxon>Burkholderiales</taxon>
        <taxon>Aquabacterium</taxon>
    </lineage>
</organism>
<evidence type="ECO:0000313" key="1">
    <source>
        <dbReference type="EMBL" id="RRS05046.1"/>
    </source>
</evidence>
<accession>A0A3R8T697</accession>
<dbReference type="OrthoDB" id="8914041at2"/>
<comment type="caution">
    <text evidence="1">The sequence shown here is derived from an EMBL/GenBank/DDBJ whole genome shotgun (WGS) entry which is preliminary data.</text>
</comment>
<reference evidence="1 2" key="1">
    <citation type="submission" date="2018-12" db="EMBL/GenBank/DDBJ databases">
        <title>The whole draft genome of Aquabacterium sp. SJQ9.</title>
        <authorList>
            <person name="Sun L."/>
            <person name="Gao X."/>
            <person name="Chen W."/>
            <person name="Huang K."/>
        </authorList>
    </citation>
    <scope>NUCLEOTIDE SEQUENCE [LARGE SCALE GENOMIC DNA]</scope>
    <source>
        <strain evidence="1 2">SJQ9</strain>
    </source>
</reference>
<dbReference type="RefSeq" id="WP_125242263.1">
    <property type="nucleotide sequence ID" value="NZ_RSED01000004.1"/>
</dbReference>